<evidence type="ECO:0000313" key="4">
    <source>
        <dbReference type="Proteomes" id="UP000824120"/>
    </source>
</evidence>
<dbReference type="Pfam" id="PF25071">
    <property type="entry name" value="DUF7795"/>
    <property type="match status" value="2"/>
</dbReference>
<dbReference type="Proteomes" id="UP000824120">
    <property type="component" value="Chromosome 9"/>
</dbReference>
<dbReference type="EMBL" id="JACXVP010000009">
    <property type="protein sequence ID" value="KAG5584193.1"/>
    <property type="molecule type" value="Genomic_DNA"/>
</dbReference>
<organism evidence="3 4">
    <name type="scientific">Solanum commersonii</name>
    <name type="common">Commerson's wild potato</name>
    <name type="synonym">Commerson's nightshade</name>
    <dbReference type="NCBI Taxonomy" id="4109"/>
    <lineage>
        <taxon>Eukaryota</taxon>
        <taxon>Viridiplantae</taxon>
        <taxon>Streptophyta</taxon>
        <taxon>Embryophyta</taxon>
        <taxon>Tracheophyta</taxon>
        <taxon>Spermatophyta</taxon>
        <taxon>Magnoliopsida</taxon>
        <taxon>eudicotyledons</taxon>
        <taxon>Gunneridae</taxon>
        <taxon>Pentapetalae</taxon>
        <taxon>asterids</taxon>
        <taxon>lamiids</taxon>
        <taxon>Solanales</taxon>
        <taxon>Solanaceae</taxon>
        <taxon>Solanoideae</taxon>
        <taxon>Solaneae</taxon>
        <taxon>Solanum</taxon>
    </lineage>
</organism>
<feature type="domain" description="DUF7795" evidence="2">
    <location>
        <begin position="194"/>
        <end position="230"/>
    </location>
</feature>
<keyword evidence="4" id="KW-1185">Reference proteome</keyword>
<dbReference type="InterPro" id="IPR056697">
    <property type="entry name" value="DUF7795"/>
</dbReference>
<name>A0A9J5X7C3_SOLCO</name>
<dbReference type="AlphaFoldDB" id="A0A9J5X7C3"/>
<comment type="caution">
    <text evidence="3">The sequence shown here is derived from an EMBL/GenBank/DDBJ whole genome shotgun (WGS) entry which is preliminary data.</text>
</comment>
<evidence type="ECO:0000256" key="1">
    <source>
        <dbReference type="SAM" id="MobiDB-lite"/>
    </source>
</evidence>
<reference evidence="3 4" key="1">
    <citation type="submission" date="2020-09" db="EMBL/GenBank/DDBJ databases">
        <title>De no assembly of potato wild relative species, Solanum commersonii.</title>
        <authorList>
            <person name="Cho K."/>
        </authorList>
    </citation>
    <scope>NUCLEOTIDE SEQUENCE [LARGE SCALE GENOMIC DNA]</scope>
    <source>
        <strain evidence="3">LZ3.2</strain>
        <tissue evidence="3">Leaf</tissue>
    </source>
</reference>
<protein>
    <recommendedName>
        <fullName evidence="2">DUF7795 domain-containing protein</fullName>
    </recommendedName>
</protein>
<gene>
    <name evidence="3" type="ORF">H5410_044627</name>
</gene>
<proteinExistence type="predicted"/>
<sequence length="332" mass="37592">MEIEAGGTLYISKEKIFHTFSDFMLRITKFDELVEEGSRLLVGFQQGLAEYLRRQPIEKNSELVECIIRDNESKRLSSYIEAGCMNVHDSVQNMSKCKCFINLEFIYKRTANVLLRVLPVPTFEESTITSTSPVVVPPLLTYHRRPRPTLVPDDSCHAPDPAPTADLPPPSQPPDFKRYGLVFFLFITWVLFCTEVHTCHLGLQNHVNEAKVVVDELACLLKEAEAVVQSISCNLAQVGELNVDNSTNPLETCHDEAEASSVDPLEHEITDIAIMMAVVYSMVKSDYTMQEKIVSSLNLTSPSGELESYSSMWSLRPYIDDEIMHKVWKFVH</sequence>
<evidence type="ECO:0000313" key="3">
    <source>
        <dbReference type="EMBL" id="KAG5584193.1"/>
    </source>
</evidence>
<evidence type="ECO:0000259" key="2">
    <source>
        <dbReference type="Pfam" id="PF25071"/>
    </source>
</evidence>
<accession>A0A9J5X7C3</accession>
<dbReference type="PANTHER" id="PTHR35305">
    <property type="entry name" value="FAD-BINDING PROTEIN"/>
    <property type="match status" value="1"/>
</dbReference>
<dbReference type="PANTHER" id="PTHR35305:SF2">
    <property type="entry name" value="FAD-BINDING PROTEIN"/>
    <property type="match status" value="1"/>
</dbReference>
<feature type="compositionally biased region" description="Pro residues" evidence="1">
    <location>
        <begin position="160"/>
        <end position="171"/>
    </location>
</feature>
<dbReference type="OrthoDB" id="744228at2759"/>
<feature type="region of interest" description="Disordered" evidence="1">
    <location>
        <begin position="151"/>
        <end position="171"/>
    </location>
</feature>
<feature type="domain" description="DUF7795" evidence="2">
    <location>
        <begin position="12"/>
        <end position="111"/>
    </location>
</feature>